<keyword evidence="13" id="KW-1185">Reference proteome</keyword>
<evidence type="ECO:0000256" key="4">
    <source>
        <dbReference type="ARBA" id="ARBA00022889"/>
    </source>
</evidence>
<dbReference type="GO" id="GO:0007155">
    <property type="term" value="P:cell adhesion"/>
    <property type="evidence" value="ECO:0007669"/>
    <property type="project" value="UniProtKB-KW"/>
</dbReference>
<evidence type="ECO:0000256" key="8">
    <source>
        <dbReference type="ARBA" id="ARBA00023319"/>
    </source>
</evidence>
<dbReference type="GO" id="GO:0030246">
    <property type="term" value="F:carbohydrate binding"/>
    <property type="evidence" value="ECO:0007669"/>
    <property type="project" value="UniProtKB-KW"/>
</dbReference>
<proteinExistence type="inferred from homology"/>
<dbReference type="SMART" id="SM00409">
    <property type="entry name" value="IG"/>
    <property type="match status" value="3"/>
</dbReference>
<dbReference type="SMART" id="SM00408">
    <property type="entry name" value="IGc2"/>
    <property type="match status" value="1"/>
</dbReference>
<feature type="domain" description="Ig-like" evidence="11">
    <location>
        <begin position="280"/>
        <end position="364"/>
    </location>
</feature>
<evidence type="ECO:0000313" key="12">
    <source>
        <dbReference type="Ensembl" id="ENSSMRP00000006579.1"/>
    </source>
</evidence>
<comment type="similarity">
    <text evidence="9">Belongs to the immunoglobulin superfamily. SIGLEC (sialic acid binding Ig-like lectin) family.</text>
</comment>
<reference evidence="12" key="2">
    <citation type="submission" date="2025-09" db="UniProtKB">
        <authorList>
            <consortium name="Ensembl"/>
        </authorList>
    </citation>
    <scope>IDENTIFICATION</scope>
</reference>
<keyword evidence="10" id="KW-0732">Signal</keyword>
<dbReference type="PANTHER" id="PTHR12035">
    <property type="entry name" value="SIALIC ACID BINDING IMMUNOGLOBULIN-LIKE LECTIN"/>
    <property type="match status" value="1"/>
</dbReference>
<dbReference type="SUPFAM" id="SSF48726">
    <property type="entry name" value="Immunoglobulin"/>
    <property type="match status" value="3"/>
</dbReference>
<evidence type="ECO:0000256" key="2">
    <source>
        <dbReference type="ARBA" id="ARBA00022692"/>
    </source>
</evidence>
<comment type="subcellular location">
    <subcellularLocation>
        <location evidence="1">Membrane</location>
        <topology evidence="1">Single-pass type I membrane protein</topology>
    </subcellularLocation>
</comment>
<dbReference type="Ensembl" id="ENSSMRT00000007718.1">
    <property type="protein sequence ID" value="ENSSMRP00000006579.1"/>
    <property type="gene ID" value="ENSSMRG00000005343.1"/>
</dbReference>
<dbReference type="PANTHER" id="PTHR12035:SF125">
    <property type="entry name" value="SIALIC ACID-BINDING IG-LIKE LECTIN 5"/>
    <property type="match status" value="1"/>
</dbReference>
<keyword evidence="5" id="KW-1133">Transmembrane helix</keyword>
<dbReference type="InterPro" id="IPR013783">
    <property type="entry name" value="Ig-like_fold"/>
</dbReference>
<dbReference type="AlphaFoldDB" id="A0A8D0DLH5"/>
<evidence type="ECO:0000256" key="1">
    <source>
        <dbReference type="ARBA" id="ARBA00004479"/>
    </source>
</evidence>
<dbReference type="Gene3D" id="2.60.40.10">
    <property type="entry name" value="Immunoglobulins"/>
    <property type="match status" value="3"/>
</dbReference>
<evidence type="ECO:0000256" key="6">
    <source>
        <dbReference type="ARBA" id="ARBA00023136"/>
    </source>
</evidence>
<dbReference type="PROSITE" id="PS50835">
    <property type="entry name" value="IG_LIKE"/>
    <property type="match status" value="2"/>
</dbReference>
<feature type="chain" id="PRO_5034199556" description="Ig-like domain-containing protein" evidence="10">
    <location>
        <begin position="32"/>
        <end position="367"/>
    </location>
</feature>
<dbReference type="GO" id="GO:0005886">
    <property type="term" value="C:plasma membrane"/>
    <property type="evidence" value="ECO:0007669"/>
    <property type="project" value="TreeGrafter"/>
</dbReference>
<accession>A0A8D0DLH5</accession>
<keyword evidence="3" id="KW-0430">Lectin</keyword>
<dbReference type="FunFam" id="2.60.40.10:FF:000032">
    <property type="entry name" value="palladin isoform X1"/>
    <property type="match status" value="1"/>
</dbReference>
<dbReference type="Pfam" id="PF13927">
    <property type="entry name" value="Ig_3"/>
    <property type="match status" value="1"/>
</dbReference>
<dbReference type="Pfam" id="PF07686">
    <property type="entry name" value="V-set"/>
    <property type="match status" value="1"/>
</dbReference>
<evidence type="ECO:0000256" key="10">
    <source>
        <dbReference type="SAM" id="SignalP"/>
    </source>
</evidence>
<dbReference type="GO" id="GO:0033691">
    <property type="term" value="F:sialic acid binding"/>
    <property type="evidence" value="ECO:0007669"/>
    <property type="project" value="TreeGrafter"/>
</dbReference>
<dbReference type="InterPro" id="IPR036179">
    <property type="entry name" value="Ig-like_dom_sf"/>
</dbReference>
<dbReference type="InterPro" id="IPR013162">
    <property type="entry name" value="CD80_C2-set"/>
</dbReference>
<dbReference type="Pfam" id="PF08205">
    <property type="entry name" value="C2-set_2"/>
    <property type="match status" value="1"/>
</dbReference>
<reference evidence="12" key="1">
    <citation type="submission" date="2025-08" db="UniProtKB">
        <authorList>
            <consortium name="Ensembl"/>
        </authorList>
    </citation>
    <scope>IDENTIFICATION</scope>
</reference>
<evidence type="ECO:0000256" key="5">
    <source>
        <dbReference type="ARBA" id="ARBA00022989"/>
    </source>
</evidence>
<dbReference type="Proteomes" id="UP000694421">
    <property type="component" value="Unplaced"/>
</dbReference>
<keyword evidence="4" id="KW-0130">Cell adhesion</keyword>
<dbReference type="InterPro" id="IPR003598">
    <property type="entry name" value="Ig_sub2"/>
</dbReference>
<organism evidence="12 13">
    <name type="scientific">Salvator merianae</name>
    <name type="common">Argentine black and white tegu</name>
    <name type="synonym">Tupinambis merianae</name>
    <dbReference type="NCBI Taxonomy" id="96440"/>
    <lineage>
        <taxon>Eukaryota</taxon>
        <taxon>Metazoa</taxon>
        <taxon>Chordata</taxon>
        <taxon>Craniata</taxon>
        <taxon>Vertebrata</taxon>
        <taxon>Euteleostomi</taxon>
        <taxon>Lepidosauria</taxon>
        <taxon>Squamata</taxon>
        <taxon>Bifurcata</taxon>
        <taxon>Unidentata</taxon>
        <taxon>Episquamata</taxon>
        <taxon>Laterata</taxon>
        <taxon>Teiioidea</taxon>
        <taxon>Teiidae</taxon>
        <taxon>Salvator</taxon>
    </lineage>
</organism>
<evidence type="ECO:0000256" key="9">
    <source>
        <dbReference type="ARBA" id="ARBA00038361"/>
    </source>
</evidence>
<evidence type="ECO:0000313" key="13">
    <source>
        <dbReference type="Proteomes" id="UP000694421"/>
    </source>
</evidence>
<feature type="signal peptide" evidence="10">
    <location>
        <begin position="1"/>
        <end position="31"/>
    </location>
</feature>
<keyword evidence="7" id="KW-1015">Disulfide bond</keyword>
<evidence type="ECO:0000259" key="11">
    <source>
        <dbReference type="PROSITE" id="PS50835"/>
    </source>
</evidence>
<evidence type="ECO:0000256" key="7">
    <source>
        <dbReference type="ARBA" id="ARBA00023157"/>
    </source>
</evidence>
<keyword evidence="6" id="KW-0472">Membrane</keyword>
<feature type="domain" description="Ig-like" evidence="11">
    <location>
        <begin position="169"/>
        <end position="256"/>
    </location>
</feature>
<name>A0A8D0DLH5_SALMN</name>
<dbReference type="GeneTree" id="ENSGT01150000286907"/>
<dbReference type="OMA" id="FRTEDRN"/>
<dbReference type="InterPro" id="IPR051036">
    <property type="entry name" value="SIGLEC"/>
</dbReference>
<keyword evidence="2" id="KW-0812">Transmembrane</keyword>
<protein>
    <recommendedName>
        <fullName evidence="11">Ig-like domain-containing protein</fullName>
    </recommendedName>
</protein>
<dbReference type="InterPro" id="IPR013106">
    <property type="entry name" value="Ig_V-set"/>
</dbReference>
<keyword evidence="8" id="KW-0393">Immunoglobulin domain</keyword>
<dbReference type="InterPro" id="IPR003599">
    <property type="entry name" value="Ig_sub"/>
</dbReference>
<evidence type="ECO:0000256" key="3">
    <source>
        <dbReference type="ARBA" id="ARBA00022734"/>
    </source>
</evidence>
<dbReference type="InterPro" id="IPR007110">
    <property type="entry name" value="Ig-like_dom"/>
</dbReference>
<sequence>MDPLWLMKTPASFMATVTVLVLVLFCQGTLSQSSSYTLMVPPSVSVQQGLCIDIPCSFTYDQQKYQPYKLYGYWLKNEGEEKTYFSYSRPLVNGRLVATSDENLRVHSSTANRFRFTGNPDQGSCSFRINDAALQDRGTYYFRTEDRNDLRYSYQPLLQVLVTELTQKPEIQNSTEITWGKEVTFTCRAPGTCSGTPPRFTWTTALESRQRWPNNYQHRNGSWTYTSELTLKVTLTDQGKPLTCRVEYPAVGATVESTTYLPCRPRNMKINVSITSPGKPESSSHEKDLVAQEGDTVNLLCQVEATPEPTMTWMKANKSLDSPVKGTQHWFNLSKIRPEDAGEYYCHAENWLGSNSKVIRLNVHCKK</sequence>